<name>A0A6N7S6G0_9FIRM</name>
<dbReference type="Proteomes" id="UP000433575">
    <property type="component" value="Unassembled WGS sequence"/>
</dbReference>
<feature type="region of interest" description="Disordered" evidence="1">
    <location>
        <begin position="1"/>
        <end position="28"/>
    </location>
</feature>
<evidence type="ECO:0000313" key="3">
    <source>
        <dbReference type="EMBL" id="MSA89474.1"/>
    </source>
</evidence>
<evidence type="ECO:0000313" key="6">
    <source>
        <dbReference type="Proteomes" id="UP000480929"/>
    </source>
</evidence>
<dbReference type="AlphaFoldDB" id="A0A6N7S6G0"/>
<accession>A0A6N7S6G0</accession>
<proteinExistence type="predicted"/>
<keyword evidence="2" id="KW-1133">Transmembrane helix</keyword>
<dbReference type="Proteomes" id="UP000480929">
    <property type="component" value="Unassembled WGS sequence"/>
</dbReference>
<keyword evidence="2" id="KW-0812">Transmembrane</keyword>
<evidence type="ECO:0000313" key="4">
    <source>
        <dbReference type="EMBL" id="MSC33152.1"/>
    </source>
</evidence>
<organism evidence="3 5">
    <name type="scientific">Holdemania massiliensis</name>
    <dbReference type="NCBI Taxonomy" id="1468449"/>
    <lineage>
        <taxon>Bacteria</taxon>
        <taxon>Bacillati</taxon>
        <taxon>Bacillota</taxon>
        <taxon>Erysipelotrichia</taxon>
        <taxon>Erysipelotrichales</taxon>
        <taxon>Erysipelotrichaceae</taxon>
        <taxon>Holdemania</taxon>
    </lineage>
</organism>
<reference evidence="5 6" key="1">
    <citation type="journal article" date="2019" name="Nat. Med.">
        <title>A library of human gut bacterial isolates paired with longitudinal multiomics data enables mechanistic microbiome research.</title>
        <authorList>
            <person name="Poyet M."/>
            <person name="Groussin M."/>
            <person name="Gibbons S.M."/>
            <person name="Avila-Pacheco J."/>
            <person name="Jiang X."/>
            <person name="Kearney S.M."/>
            <person name="Perrotta A.R."/>
            <person name="Berdy B."/>
            <person name="Zhao S."/>
            <person name="Lieberman T.D."/>
            <person name="Swanson P.K."/>
            <person name="Smith M."/>
            <person name="Roesemann S."/>
            <person name="Alexander J.E."/>
            <person name="Rich S.A."/>
            <person name="Livny J."/>
            <person name="Vlamakis H."/>
            <person name="Clish C."/>
            <person name="Bullock K."/>
            <person name="Deik A."/>
            <person name="Scott J."/>
            <person name="Pierce K.A."/>
            <person name="Xavier R.J."/>
            <person name="Alm E.J."/>
        </authorList>
    </citation>
    <scope>NUCLEOTIDE SEQUENCE [LARGE SCALE GENOMIC DNA]</scope>
    <source>
        <strain evidence="3 5">BIOML-A4</strain>
        <strain evidence="4 6">BIOML-A5</strain>
    </source>
</reference>
<evidence type="ECO:0000313" key="5">
    <source>
        <dbReference type="Proteomes" id="UP000433575"/>
    </source>
</evidence>
<feature type="transmembrane region" description="Helical" evidence="2">
    <location>
        <begin position="32"/>
        <end position="56"/>
    </location>
</feature>
<comment type="caution">
    <text evidence="3">The sequence shown here is derived from an EMBL/GenBank/DDBJ whole genome shotgun (WGS) entry which is preliminary data.</text>
</comment>
<evidence type="ECO:0000256" key="2">
    <source>
        <dbReference type="SAM" id="Phobius"/>
    </source>
</evidence>
<protein>
    <submittedName>
        <fullName evidence="3">Uncharacterized protein</fullName>
    </submittedName>
</protein>
<keyword evidence="6" id="KW-1185">Reference proteome</keyword>
<keyword evidence="2" id="KW-0472">Membrane</keyword>
<sequence length="62" mass="6870">MLNLSCPRKGCEEMGKSKGKKKRTTPNSQEQISLVIEIIKLITAIISLIGVILPFLKEIGLF</sequence>
<evidence type="ECO:0000256" key="1">
    <source>
        <dbReference type="SAM" id="MobiDB-lite"/>
    </source>
</evidence>
<gene>
    <name evidence="4" type="ORF">GKD88_08450</name>
    <name evidence="3" type="ORF">GKE08_09045</name>
</gene>
<dbReference type="EMBL" id="WKPJ01000011">
    <property type="protein sequence ID" value="MSA89474.1"/>
    <property type="molecule type" value="Genomic_DNA"/>
</dbReference>
<dbReference type="EMBL" id="WKPI01000012">
    <property type="protein sequence ID" value="MSC33152.1"/>
    <property type="molecule type" value="Genomic_DNA"/>
</dbReference>